<evidence type="ECO:0000259" key="2">
    <source>
        <dbReference type="Pfam" id="PF25231"/>
    </source>
</evidence>
<evidence type="ECO:0000256" key="1">
    <source>
        <dbReference type="SAM" id="Phobius"/>
    </source>
</evidence>
<keyword evidence="1" id="KW-0812">Transmembrane</keyword>
<sequence>MVMFALSAVLVAVVVTVQGIATWGMLEDLNRLLSDPAALEDLDSPGGLDTLTSTVQSGLLGYGISTAASFLITTVLTGLLIHSVSQSVIGRKMSLGQVWAAVRGQILRLLGLSLVIGLILMVISAVAIGLVTLAATTGEPGVIALVGIVVVLTAFVSMIAVVVFTVLATPVLVLERSGIITALRRSFQLTRRSFWRILGIYLLTVLLVGILASVVSYPFGIVGGLIGSLMAIQVASMVGQVISLAVTTPFMAAVTALLYIDVRIRTEALDVELARAAEAA</sequence>
<dbReference type="EMBL" id="FNTX01000002">
    <property type="protein sequence ID" value="SEE98889.1"/>
    <property type="molecule type" value="Genomic_DNA"/>
</dbReference>
<accession>A0A1H5NB79</accession>
<feature type="transmembrane region" description="Helical" evidence="1">
    <location>
        <begin position="237"/>
        <end position="260"/>
    </location>
</feature>
<protein>
    <submittedName>
        <fullName evidence="3">Membrane domain of glycerophosphoryl diester phosphodiesterase</fullName>
    </submittedName>
</protein>
<organism evidence="3 4">
    <name type="scientific">Ruania alba</name>
    <dbReference type="NCBI Taxonomy" id="648782"/>
    <lineage>
        <taxon>Bacteria</taxon>
        <taxon>Bacillati</taxon>
        <taxon>Actinomycetota</taxon>
        <taxon>Actinomycetes</taxon>
        <taxon>Micrococcales</taxon>
        <taxon>Ruaniaceae</taxon>
        <taxon>Ruania</taxon>
    </lineage>
</organism>
<dbReference type="Proteomes" id="UP000199220">
    <property type="component" value="Unassembled WGS sequence"/>
</dbReference>
<dbReference type="Pfam" id="PF25231">
    <property type="entry name" value="DUF7847"/>
    <property type="match status" value="1"/>
</dbReference>
<feature type="transmembrane region" description="Helical" evidence="1">
    <location>
        <begin position="59"/>
        <end position="85"/>
    </location>
</feature>
<feature type="transmembrane region" description="Helical" evidence="1">
    <location>
        <begin position="141"/>
        <end position="174"/>
    </location>
</feature>
<gene>
    <name evidence="3" type="ORF">SAMN04488554_4157</name>
</gene>
<name>A0A1H5NB79_9MICO</name>
<feature type="transmembrane region" description="Helical" evidence="1">
    <location>
        <begin position="194"/>
        <end position="217"/>
    </location>
</feature>
<dbReference type="STRING" id="648782.SAMN04488554_4157"/>
<evidence type="ECO:0000313" key="3">
    <source>
        <dbReference type="EMBL" id="SEE98889.1"/>
    </source>
</evidence>
<keyword evidence="1" id="KW-1133">Transmembrane helix</keyword>
<evidence type="ECO:0000313" key="4">
    <source>
        <dbReference type="Proteomes" id="UP000199220"/>
    </source>
</evidence>
<dbReference type="AlphaFoldDB" id="A0A1H5NB79"/>
<proteinExistence type="predicted"/>
<dbReference type="InterPro" id="IPR057169">
    <property type="entry name" value="DUF7847"/>
</dbReference>
<feature type="domain" description="DUF7847" evidence="2">
    <location>
        <begin position="6"/>
        <end position="254"/>
    </location>
</feature>
<keyword evidence="1" id="KW-0472">Membrane</keyword>
<keyword evidence="4" id="KW-1185">Reference proteome</keyword>
<feature type="transmembrane region" description="Helical" evidence="1">
    <location>
        <begin position="106"/>
        <end position="135"/>
    </location>
</feature>
<reference evidence="4" key="1">
    <citation type="submission" date="2016-10" db="EMBL/GenBank/DDBJ databases">
        <authorList>
            <person name="Varghese N."/>
            <person name="Submissions S."/>
        </authorList>
    </citation>
    <scope>NUCLEOTIDE SEQUENCE [LARGE SCALE GENOMIC DNA]</scope>
    <source>
        <strain evidence="4">DSM 21368</strain>
    </source>
</reference>